<keyword evidence="2" id="KW-1185">Reference proteome</keyword>
<name>A0ABU4PND1_9SPHN</name>
<sequence>MAASAAIFALTGCGTDSNAGTPTPTPSAPATLTPIQKITALETSGTIPALNRTSGMLPNDVDSNGVRDDIDAYIASRPFTANGKRALTQLARGMQNSLTVDLTKPDQVNNTAMSVTRAINCVFAQASGEADPLTNAVQDIQSVTTNTKERLVEYMKYNKALDGSVSSVPAGDTCE</sequence>
<proteinExistence type="predicted"/>
<dbReference type="Proteomes" id="UP001279660">
    <property type="component" value="Unassembled WGS sequence"/>
</dbReference>
<accession>A0ABU4PND1</accession>
<evidence type="ECO:0008006" key="3">
    <source>
        <dbReference type="Google" id="ProtNLM"/>
    </source>
</evidence>
<organism evidence="1 2">
    <name type="scientific">Sphingomonas echinoides</name>
    <dbReference type="NCBI Taxonomy" id="59803"/>
    <lineage>
        <taxon>Bacteria</taxon>
        <taxon>Pseudomonadati</taxon>
        <taxon>Pseudomonadota</taxon>
        <taxon>Alphaproteobacteria</taxon>
        <taxon>Sphingomonadales</taxon>
        <taxon>Sphingomonadaceae</taxon>
        <taxon>Sphingomonas</taxon>
    </lineage>
</organism>
<protein>
    <recommendedName>
        <fullName evidence="3">Lipoprotein</fullName>
    </recommendedName>
</protein>
<dbReference type="EMBL" id="JAWXXV010000001">
    <property type="protein sequence ID" value="MDX5984939.1"/>
    <property type="molecule type" value="Genomic_DNA"/>
</dbReference>
<comment type="caution">
    <text evidence="1">The sequence shown here is derived from an EMBL/GenBank/DDBJ whole genome shotgun (WGS) entry which is preliminary data.</text>
</comment>
<dbReference type="RefSeq" id="WP_154651253.1">
    <property type="nucleotide sequence ID" value="NZ_JAWXXV010000001.1"/>
</dbReference>
<gene>
    <name evidence="1" type="ORF">SIL82_11760</name>
</gene>
<evidence type="ECO:0000313" key="2">
    <source>
        <dbReference type="Proteomes" id="UP001279660"/>
    </source>
</evidence>
<evidence type="ECO:0000313" key="1">
    <source>
        <dbReference type="EMBL" id="MDX5984939.1"/>
    </source>
</evidence>
<reference evidence="1 2" key="1">
    <citation type="submission" date="2023-11" db="EMBL/GenBank/DDBJ databases">
        <title>MicrobeMod: A computational toolkit for identifying prokaryotic methylation and restriction-modification with nanopore sequencing.</title>
        <authorList>
            <person name="Crits-Christoph A."/>
            <person name="Kang S.C."/>
            <person name="Lee H."/>
            <person name="Ostrov N."/>
        </authorList>
    </citation>
    <scope>NUCLEOTIDE SEQUENCE [LARGE SCALE GENOMIC DNA]</scope>
    <source>
        <strain evidence="1 2">ATCC 14820</strain>
    </source>
</reference>